<organism evidence="1 2">
    <name type="scientific">Christiangramia forsetii (strain DSM 17595 / CGMCC 1.15422 / KT0803)</name>
    <name type="common">Gramella forsetii</name>
    <dbReference type="NCBI Taxonomy" id="411154"/>
    <lineage>
        <taxon>Bacteria</taxon>
        <taxon>Pseudomonadati</taxon>
        <taxon>Bacteroidota</taxon>
        <taxon>Flavobacteriia</taxon>
        <taxon>Flavobacteriales</taxon>
        <taxon>Flavobacteriaceae</taxon>
        <taxon>Christiangramia</taxon>
    </lineage>
</organism>
<dbReference type="HOGENOM" id="CLU_3396762_0_0_10"/>
<dbReference type="STRING" id="411154.GFO_2014"/>
<accession>A0M2Y4</accession>
<protein>
    <submittedName>
        <fullName evidence="1">Uncharacterized protein</fullName>
    </submittedName>
</protein>
<proteinExistence type="predicted"/>
<dbReference type="AlphaFoldDB" id="A0M2Y4"/>
<sequence>MGDKKYNEIQDELVFKLNMDTIHLSNVEYRL</sequence>
<dbReference type="KEGG" id="gfo:GFO_2014"/>
<reference evidence="1 2" key="1">
    <citation type="journal article" date="2006" name="Environ. Microbiol.">
        <title>Whole genome analysis of the marine Bacteroidetes'Gramella forsetii' reveals adaptations to degradation of polymeric organic matter.</title>
        <authorList>
            <person name="Bauer M."/>
            <person name="Kube M."/>
            <person name="Teeling H."/>
            <person name="Richter M."/>
            <person name="Lombardot T."/>
            <person name="Allers E."/>
            <person name="Wuerdemann C.A."/>
            <person name="Quast C."/>
            <person name="Kuhl H."/>
            <person name="Knaust F."/>
            <person name="Woebken D."/>
            <person name="Bischof K."/>
            <person name="Mussmann M."/>
            <person name="Choudhuri J.V."/>
            <person name="Meyer F."/>
            <person name="Reinhardt R."/>
            <person name="Amann R.I."/>
            <person name="Gloeckner F.O."/>
        </authorList>
    </citation>
    <scope>NUCLEOTIDE SEQUENCE [LARGE SCALE GENOMIC DNA]</scope>
    <source>
        <strain evidence="1 2">KT0803</strain>
    </source>
</reference>
<dbReference type="Proteomes" id="UP000000755">
    <property type="component" value="Chromosome"/>
</dbReference>
<dbReference type="EMBL" id="CU207366">
    <property type="protein sequence ID" value="CAL66979.1"/>
    <property type="molecule type" value="Genomic_DNA"/>
</dbReference>
<name>A0M2Y4_CHRFK</name>
<gene>
    <name evidence="1" type="ordered locus">GFO_2014</name>
</gene>
<evidence type="ECO:0000313" key="1">
    <source>
        <dbReference type="EMBL" id="CAL66979.1"/>
    </source>
</evidence>
<evidence type="ECO:0000313" key="2">
    <source>
        <dbReference type="Proteomes" id="UP000000755"/>
    </source>
</evidence>